<proteinExistence type="predicted"/>
<evidence type="ECO:0000313" key="1">
    <source>
        <dbReference type="EMBL" id="KAJ0018566.1"/>
    </source>
</evidence>
<gene>
    <name evidence="1" type="ORF">Pint_11783</name>
</gene>
<reference evidence="2" key="1">
    <citation type="journal article" date="2023" name="G3 (Bethesda)">
        <title>Genome assembly and association tests identify interacting loci associated with vigor, precocity, and sex in interspecific pistachio rootstocks.</title>
        <authorList>
            <person name="Palmer W."/>
            <person name="Jacygrad E."/>
            <person name="Sagayaradj S."/>
            <person name="Cavanaugh K."/>
            <person name="Han R."/>
            <person name="Bertier L."/>
            <person name="Beede B."/>
            <person name="Kafkas S."/>
            <person name="Golino D."/>
            <person name="Preece J."/>
            <person name="Michelmore R."/>
        </authorList>
    </citation>
    <scope>NUCLEOTIDE SEQUENCE [LARGE SCALE GENOMIC DNA]</scope>
</reference>
<evidence type="ECO:0000313" key="2">
    <source>
        <dbReference type="Proteomes" id="UP001163603"/>
    </source>
</evidence>
<name>A0ACC0XMD1_9ROSI</name>
<keyword evidence="2" id="KW-1185">Reference proteome</keyword>
<accession>A0ACC0XMD1</accession>
<protein>
    <submittedName>
        <fullName evidence="1">Uncharacterized protein</fullName>
    </submittedName>
</protein>
<dbReference type="EMBL" id="CM047747">
    <property type="protein sequence ID" value="KAJ0018566.1"/>
    <property type="molecule type" value="Genomic_DNA"/>
</dbReference>
<comment type="caution">
    <text evidence="1">The sequence shown here is derived from an EMBL/GenBank/DDBJ whole genome shotgun (WGS) entry which is preliminary data.</text>
</comment>
<organism evidence="1 2">
    <name type="scientific">Pistacia integerrima</name>
    <dbReference type="NCBI Taxonomy" id="434235"/>
    <lineage>
        <taxon>Eukaryota</taxon>
        <taxon>Viridiplantae</taxon>
        <taxon>Streptophyta</taxon>
        <taxon>Embryophyta</taxon>
        <taxon>Tracheophyta</taxon>
        <taxon>Spermatophyta</taxon>
        <taxon>Magnoliopsida</taxon>
        <taxon>eudicotyledons</taxon>
        <taxon>Gunneridae</taxon>
        <taxon>Pentapetalae</taxon>
        <taxon>rosids</taxon>
        <taxon>malvids</taxon>
        <taxon>Sapindales</taxon>
        <taxon>Anacardiaceae</taxon>
        <taxon>Pistacia</taxon>
    </lineage>
</organism>
<sequence>MQDIMHLGKGVKVHQEKSGFALVERDSRGGFLPIQMATIKGQVVVIEELLSSCPHPKLMLTTNLQNFLHVAAKSGKLTVLSYVLRNHDLKMLIN</sequence>
<dbReference type="Proteomes" id="UP001163603">
    <property type="component" value="Chromosome 12"/>
</dbReference>